<evidence type="ECO:0000259" key="6">
    <source>
        <dbReference type="Pfam" id="PF02518"/>
    </source>
</evidence>
<dbReference type="InterPro" id="IPR003594">
    <property type="entry name" value="HATPase_dom"/>
</dbReference>
<feature type="region of interest" description="Disordered" evidence="4">
    <location>
        <begin position="763"/>
        <end position="803"/>
    </location>
</feature>
<organism evidence="7 8">
    <name type="scientific">Leucobacter allii</name>
    <dbReference type="NCBI Taxonomy" id="2932247"/>
    <lineage>
        <taxon>Bacteria</taxon>
        <taxon>Bacillati</taxon>
        <taxon>Actinomycetota</taxon>
        <taxon>Actinomycetes</taxon>
        <taxon>Micrococcales</taxon>
        <taxon>Microbacteriaceae</taxon>
        <taxon>Leucobacter</taxon>
    </lineage>
</organism>
<feature type="transmembrane region" description="Helical" evidence="5">
    <location>
        <begin position="81"/>
        <end position="98"/>
    </location>
</feature>
<keyword evidence="5" id="KW-1133">Transmembrane helix</keyword>
<feature type="transmembrane region" description="Helical" evidence="5">
    <location>
        <begin position="414"/>
        <end position="431"/>
    </location>
</feature>
<dbReference type="GO" id="GO:0005524">
    <property type="term" value="F:ATP binding"/>
    <property type="evidence" value="ECO:0007669"/>
    <property type="project" value="UniProtKB-KW"/>
</dbReference>
<keyword evidence="7" id="KW-0547">Nucleotide-binding</keyword>
<evidence type="ECO:0000256" key="5">
    <source>
        <dbReference type="SAM" id="Phobius"/>
    </source>
</evidence>
<feature type="domain" description="Histidine kinase/HSP90-like ATPase" evidence="6">
    <location>
        <begin position="303"/>
        <end position="387"/>
    </location>
</feature>
<evidence type="ECO:0000256" key="2">
    <source>
        <dbReference type="ARBA" id="ARBA00022777"/>
    </source>
</evidence>
<evidence type="ECO:0000256" key="3">
    <source>
        <dbReference type="ARBA" id="ARBA00023012"/>
    </source>
</evidence>
<dbReference type="PANTHER" id="PTHR24421">
    <property type="entry name" value="NITRATE/NITRITE SENSOR PROTEIN NARX-RELATED"/>
    <property type="match status" value="1"/>
</dbReference>
<dbReference type="SUPFAM" id="SSF55874">
    <property type="entry name" value="ATPase domain of HSP90 chaperone/DNA topoisomerase II/histidine kinase"/>
    <property type="match status" value="1"/>
</dbReference>
<evidence type="ECO:0000313" key="7">
    <source>
        <dbReference type="EMBL" id="UOQ57326.1"/>
    </source>
</evidence>
<dbReference type="InterPro" id="IPR050482">
    <property type="entry name" value="Sensor_HK_TwoCompSys"/>
</dbReference>
<keyword evidence="5" id="KW-0472">Membrane</keyword>
<keyword evidence="5" id="KW-0812">Transmembrane</keyword>
<name>A0ABY4FM07_9MICO</name>
<proteinExistence type="predicted"/>
<feature type="transmembrane region" description="Helical" evidence="5">
    <location>
        <begin position="476"/>
        <end position="498"/>
    </location>
</feature>
<feature type="transmembrane region" description="Helical" evidence="5">
    <location>
        <begin position="528"/>
        <end position="547"/>
    </location>
</feature>
<keyword evidence="2" id="KW-0418">Kinase</keyword>
<dbReference type="Proteomes" id="UP000831786">
    <property type="component" value="Chromosome"/>
</dbReference>
<feature type="transmembrane region" description="Helical" evidence="5">
    <location>
        <begin position="129"/>
        <end position="149"/>
    </location>
</feature>
<dbReference type="Pfam" id="PF02518">
    <property type="entry name" value="HATPase_c"/>
    <property type="match status" value="1"/>
</dbReference>
<accession>A0ABY4FM07</accession>
<evidence type="ECO:0000313" key="8">
    <source>
        <dbReference type="Proteomes" id="UP000831786"/>
    </source>
</evidence>
<keyword evidence="1" id="KW-0808">Transferase</keyword>
<dbReference type="CDD" id="cd16917">
    <property type="entry name" value="HATPase_UhpB-NarQ-NarX-like"/>
    <property type="match status" value="1"/>
</dbReference>
<evidence type="ECO:0000256" key="1">
    <source>
        <dbReference type="ARBA" id="ARBA00022679"/>
    </source>
</evidence>
<dbReference type="PANTHER" id="PTHR24421:SF61">
    <property type="entry name" value="OXYGEN SENSOR HISTIDINE KINASE NREB"/>
    <property type="match status" value="1"/>
</dbReference>
<feature type="transmembrane region" description="Helical" evidence="5">
    <location>
        <begin position="437"/>
        <end position="455"/>
    </location>
</feature>
<feature type="transmembrane region" description="Helical" evidence="5">
    <location>
        <begin position="504"/>
        <end position="521"/>
    </location>
</feature>
<dbReference type="InterPro" id="IPR036890">
    <property type="entry name" value="HATPase_C_sf"/>
</dbReference>
<dbReference type="EMBL" id="CP095045">
    <property type="protein sequence ID" value="UOQ57326.1"/>
    <property type="molecule type" value="Genomic_DNA"/>
</dbReference>
<feature type="transmembrane region" description="Helical" evidence="5">
    <location>
        <begin position="56"/>
        <end position="74"/>
    </location>
</feature>
<keyword evidence="3" id="KW-0902">Two-component regulatory system</keyword>
<sequence length="803" mass="82772">MSRDPVAPPPPREAQPGTAWASGSVTAAIRQVAFVAAAAWQLVMVLVTLASVGGAGWGLAVAQGVVAVLAIVALRRPMPAYLVPGLAAALGTCGYLVSRDIDSALSFAACWQINFASCIALLLIARRAVIVAVVGQALLTALAILTVLPEWGPQMPFSIAVTQVSIVVVMRLGLPRLMRVSAEADAAAGAADAAELRLRVSALLGTRIAEETRTLHDTAINTLGAVANGTAGIVEGGQVRDQCARDVVLLETMRDDRSAPRTLALRDIFALPGLPIVRGGAEDAELDRAAARLSEEATAGIVGCVREALTNAAKHSGAELVAIDATVGGAELVIRVEDRGRGFAGPSPGDRGIATSIRARARDHGLVAEVDSAPGRGTRVEITAPFAPVRDPAPEMARTDAEVHEVSARLLRRAGLLWGMGVTVVSVLLTATGSANVGNALLPMIVLMLAAWAAAWGGTRGRPGSRLLGSTAGRALLASVLALCTLTVFVLSAAATGFGGLGAVYWQALAPTGPLVMLLALRPGRKVAVAAMTAWALLVLALAAFVAPNATAAQIVVIAGIVGVGFSAVWGRFQTLLVARAERGFRDRARALDARIAVDAAAAARTSYLRWLDAGLDSAIELLRGIAEGSRGVAAAATRAACAEEEQYLRQLVQISPEFVRLGRGLMAALREARDRGVPLVLRAGGPDAPDAATAEDVSGVLLSAIRGTPPGEALHVSLFPVGSGMQLTVSGASLEAPAALAAGRGSSRFERLGSVALLELTYTGEERSSDPEPREVPHERSRSVPRLPRRGRRGSPAAAGAD</sequence>
<feature type="transmembrane region" description="Helical" evidence="5">
    <location>
        <begin position="104"/>
        <end position="124"/>
    </location>
</feature>
<evidence type="ECO:0000256" key="4">
    <source>
        <dbReference type="SAM" id="MobiDB-lite"/>
    </source>
</evidence>
<protein>
    <submittedName>
        <fullName evidence="7">ATP-binding protein</fullName>
    </submittedName>
</protein>
<feature type="transmembrane region" description="Helical" evidence="5">
    <location>
        <begin position="155"/>
        <end position="174"/>
    </location>
</feature>
<keyword evidence="7" id="KW-0067">ATP-binding</keyword>
<dbReference type="RefSeq" id="WP_244728029.1">
    <property type="nucleotide sequence ID" value="NZ_CP095045.1"/>
</dbReference>
<reference evidence="7 8" key="1">
    <citation type="submission" date="2022-04" db="EMBL/GenBank/DDBJ databases">
        <title>Leucobacter sp. isolated from rhizosphere of garlic.</title>
        <authorList>
            <person name="Won M."/>
            <person name="Lee C.-M."/>
            <person name="Woen H.-Y."/>
            <person name="Kwon S.-W."/>
        </authorList>
    </citation>
    <scope>NUCLEOTIDE SEQUENCE [LARGE SCALE GENOMIC DNA]</scope>
    <source>
        <strain evidence="7 8">H21R-40</strain>
    </source>
</reference>
<feature type="compositionally biased region" description="Basic and acidic residues" evidence="4">
    <location>
        <begin position="765"/>
        <end position="783"/>
    </location>
</feature>
<dbReference type="Gene3D" id="3.30.565.10">
    <property type="entry name" value="Histidine kinase-like ATPase, C-terminal domain"/>
    <property type="match status" value="1"/>
</dbReference>
<feature type="transmembrane region" description="Helical" evidence="5">
    <location>
        <begin position="553"/>
        <end position="573"/>
    </location>
</feature>
<keyword evidence="8" id="KW-1185">Reference proteome</keyword>
<gene>
    <name evidence="7" type="ORF">MUN78_00330</name>
</gene>